<evidence type="ECO:0000313" key="5">
    <source>
        <dbReference type="EMBL" id="KNC49128.1"/>
    </source>
</evidence>
<evidence type="ECO:0000256" key="1">
    <source>
        <dbReference type="ARBA" id="ARBA00006420"/>
    </source>
</evidence>
<dbReference type="SUPFAM" id="SSF117916">
    <property type="entry name" value="Fe-S cluster assembly (FSCA) domain-like"/>
    <property type="match status" value="1"/>
</dbReference>
<dbReference type="GO" id="GO:0016226">
    <property type="term" value="P:iron-sulfur cluster assembly"/>
    <property type="evidence" value="ECO:0007669"/>
    <property type="project" value="InterPro"/>
</dbReference>
<dbReference type="InterPro" id="IPR014824">
    <property type="entry name" value="Nfu/NifU_N"/>
</dbReference>
<proteinExistence type="inferred from homology"/>
<feature type="coiled-coil region" evidence="2">
    <location>
        <begin position="232"/>
        <end position="259"/>
    </location>
</feature>
<evidence type="ECO:0000259" key="4">
    <source>
        <dbReference type="SMART" id="SM00932"/>
    </source>
</evidence>
<evidence type="ECO:0000313" key="6">
    <source>
        <dbReference type="Proteomes" id="UP000054408"/>
    </source>
</evidence>
<dbReference type="RefSeq" id="XP_013758156.1">
    <property type="nucleotide sequence ID" value="XM_013902702.1"/>
</dbReference>
<keyword evidence="2" id="KW-0175">Coiled coil</keyword>
<feature type="region of interest" description="Disordered" evidence="3">
    <location>
        <begin position="260"/>
        <end position="312"/>
    </location>
</feature>
<dbReference type="PANTHER" id="PTHR11178:SF1">
    <property type="entry name" value="NFU1 IRON-SULFUR CLUSTER SCAFFOLD HOMOLOG, MITOCHONDRIAL"/>
    <property type="match status" value="1"/>
</dbReference>
<feature type="compositionally biased region" description="Low complexity" evidence="3">
    <location>
        <begin position="127"/>
        <end position="148"/>
    </location>
</feature>
<gene>
    <name evidence="5" type="ORF">AMSG_05098</name>
</gene>
<name>A0A0L0DCU1_THETB</name>
<dbReference type="Pfam" id="PF01106">
    <property type="entry name" value="NifU"/>
    <property type="match status" value="1"/>
</dbReference>
<dbReference type="FunFam" id="3.30.300.130:FF:000001">
    <property type="entry name" value="NFU1 iron-sulfur cluster scaffold"/>
    <property type="match status" value="1"/>
</dbReference>
<dbReference type="Gene3D" id="3.30.300.130">
    <property type="entry name" value="Fe-S cluster assembly (FSCA)"/>
    <property type="match status" value="1"/>
</dbReference>
<dbReference type="GO" id="GO:0005506">
    <property type="term" value="F:iron ion binding"/>
    <property type="evidence" value="ECO:0007669"/>
    <property type="project" value="InterPro"/>
</dbReference>
<dbReference type="InterPro" id="IPR034904">
    <property type="entry name" value="FSCA_dom_sf"/>
</dbReference>
<organism evidence="5 6">
    <name type="scientific">Thecamonas trahens ATCC 50062</name>
    <dbReference type="NCBI Taxonomy" id="461836"/>
    <lineage>
        <taxon>Eukaryota</taxon>
        <taxon>Apusozoa</taxon>
        <taxon>Apusomonadida</taxon>
        <taxon>Apusomonadidae</taxon>
        <taxon>Thecamonas</taxon>
    </lineage>
</organism>
<feature type="compositionally biased region" description="Low complexity" evidence="3">
    <location>
        <begin position="269"/>
        <end position="283"/>
    </location>
</feature>
<dbReference type="EMBL" id="GL349453">
    <property type="protein sequence ID" value="KNC49128.1"/>
    <property type="molecule type" value="Genomic_DNA"/>
</dbReference>
<protein>
    <submittedName>
        <fullName evidence="5">HIRA-interacting protein 5</fullName>
    </submittedName>
</protein>
<keyword evidence="6" id="KW-1185">Reference proteome</keyword>
<dbReference type="STRING" id="461836.A0A0L0DCU1"/>
<dbReference type="AlphaFoldDB" id="A0A0L0DCU1"/>
<dbReference type="PANTHER" id="PTHR11178">
    <property type="entry name" value="IRON-SULFUR CLUSTER SCAFFOLD PROTEIN NFU-RELATED"/>
    <property type="match status" value="1"/>
</dbReference>
<dbReference type="OrthoDB" id="565552at2759"/>
<dbReference type="Pfam" id="PF08712">
    <property type="entry name" value="Nfu_N"/>
    <property type="match status" value="1"/>
</dbReference>
<evidence type="ECO:0000256" key="3">
    <source>
        <dbReference type="SAM" id="MobiDB-lite"/>
    </source>
</evidence>
<feature type="domain" description="Scaffold protein Nfu/NifU N-terminal" evidence="4">
    <location>
        <begin position="517"/>
        <end position="605"/>
    </location>
</feature>
<sequence length="735" mass="79489">MSVRWKRLDLDNLDAIMLEVDEVIDKYRECLVEDGTEGTPTKRLKRSIDVRLLQLDRFVRKHSEDARIHLLELLQSKLRKALTGDVVDAAGGAYEKITLTSFDADETAGYGSMGEELGRPGAELQTPARAGGAGSEASPAPAGGALSPEQRRIVQQQDELRAQQEALDKQRELLAKHHDERKARLVQREMAKTSLTNASMASMAQVAEAEAEPAAAADAGSLDLSRAHTDRIRQQQALLQQQEDMLAQLREQQQLMQDQLNVDAPGPPSSSAGAHGSPAPSQATKPPAFDGPLPNGYELKTRPPPGLNSTLTGVRKRGRVLIREYLVTLTPQQYAELRERRKQLMSGKATGASNFALKPFLKRGSGKPAYSTASKKPAYQRQATYESPYLNSNGPYVDSSWLDHHFRKDEPRKWVSSRGFERIINPTPVSVPLLSATAPRPRAPPAAAVTATRTMATGCGVLGHGWTTSEVFAAAAGRRALSTAAVAGVAALARPSVSRPAVTAGGWPRAPARTMFVRTEATPNPASLKFLPTEPLMEAGARPVEFNNLGEGRASPLASSLFLIPGVKSVFFAADFVTVTKDETAEWATLKPEIFAALMDFFASGAPLFREGEAAPADSSAADTEPQDDDSEVVLMIKELLDTRIRPSVQMDGGDVVYRGFSDDGVVFLQLKGSCQGCPSSSVTLKQGIQGLLMHFIPEVEAVEEVSDELDEVNMEAFMKLEAEMEAKRAATAAE</sequence>
<feature type="region of interest" description="Disordered" evidence="3">
    <location>
        <begin position="110"/>
        <end position="153"/>
    </location>
</feature>
<dbReference type="eggNOG" id="KOG2358">
    <property type="taxonomic scope" value="Eukaryota"/>
</dbReference>
<accession>A0A0L0DCU1</accession>
<dbReference type="Proteomes" id="UP000054408">
    <property type="component" value="Unassembled WGS sequence"/>
</dbReference>
<dbReference type="Gene3D" id="3.30.1370.70">
    <property type="entry name" value="Scaffold protein Nfu/NifU, N-terminal domain"/>
    <property type="match status" value="1"/>
</dbReference>
<feature type="coiled-coil region" evidence="2">
    <location>
        <begin position="153"/>
        <end position="180"/>
    </location>
</feature>
<dbReference type="GeneID" id="25564586"/>
<dbReference type="SUPFAM" id="SSF110836">
    <property type="entry name" value="Hypothetical protein SAV1430"/>
    <property type="match status" value="1"/>
</dbReference>
<dbReference type="InterPro" id="IPR001075">
    <property type="entry name" value="NIF_FeS_clus_asmbl_NifU_C"/>
</dbReference>
<dbReference type="InterPro" id="IPR036498">
    <property type="entry name" value="Nfu/NifU_N_sf"/>
</dbReference>
<comment type="similarity">
    <text evidence="1">Belongs to the NifU family.</text>
</comment>
<dbReference type="SMART" id="SM00932">
    <property type="entry name" value="Nfu_N"/>
    <property type="match status" value="1"/>
</dbReference>
<dbReference type="GO" id="GO:0051536">
    <property type="term" value="F:iron-sulfur cluster binding"/>
    <property type="evidence" value="ECO:0007669"/>
    <property type="project" value="InterPro"/>
</dbReference>
<reference evidence="5 6" key="1">
    <citation type="submission" date="2010-05" db="EMBL/GenBank/DDBJ databases">
        <title>The Genome Sequence of Thecamonas trahens ATCC 50062.</title>
        <authorList>
            <consortium name="The Broad Institute Genome Sequencing Platform"/>
            <person name="Russ C."/>
            <person name="Cuomo C."/>
            <person name="Shea T."/>
            <person name="Young S.K."/>
            <person name="Zeng Q."/>
            <person name="Koehrsen M."/>
            <person name="Haas B."/>
            <person name="Borodovsky M."/>
            <person name="Guigo R."/>
            <person name="Alvarado L."/>
            <person name="Berlin A."/>
            <person name="Bochicchio J."/>
            <person name="Borenstein D."/>
            <person name="Chapman S."/>
            <person name="Chen Z."/>
            <person name="Freedman E."/>
            <person name="Gellesch M."/>
            <person name="Goldberg J."/>
            <person name="Griggs A."/>
            <person name="Gujja S."/>
            <person name="Heilman E."/>
            <person name="Heiman D."/>
            <person name="Hepburn T."/>
            <person name="Howarth C."/>
            <person name="Jen D."/>
            <person name="Larson L."/>
            <person name="Mehta T."/>
            <person name="Park D."/>
            <person name="Pearson M."/>
            <person name="Roberts A."/>
            <person name="Saif S."/>
            <person name="Shenoy N."/>
            <person name="Sisk P."/>
            <person name="Stolte C."/>
            <person name="Sykes S."/>
            <person name="Thomson T."/>
            <person name="Walk T."/>
            <person name="White J."/>
            <person name="Yandava C."/>
            <person name="Burger G."/>
            <person name="Gray M.W."/>
            <person name="Holland P.W.H."/>
            <person name="King N."/>
            <person name="Lang F.B.F."/>
            <person name="Roger A.J."/>
            <person name="Ruiz-Trillo I."/>
            <person name="Lander E."/>
            <person name="Nusbaum C."/>
        </authorList>
    </citation>
    <scope>NUCLEOTIDE SEQUENCE [LARGE SCALE GENOMIC DNA]</scope>
    <source>
        <strain evidence="5 6">ATCC 50062</strain>
    </source>
</reference>
<dbReference type="FunFam" id="3.30.1370.70:FF:000001">
    <property type="entry name" value="NifU-like protein 4, mitochondrial"/>
    <property type="match status" value="1"/>
</dbReference>
<evidence type="ECO:0000256" key="2">
    <source>
        <dbReference type="SAM" id="Coils"/>
    </source>
</evidence>